<dbReference type="InterPro" id="IPR047262">
    <property type="entry name" value="PRX-like1"/>
</dbReference>
<dbReference type="CDD" id="cd02969">
    <property type="entry name" value="PRX_like1"/>
    <property type="match status" value="1"/>
</dbReference>
<accession>A0A8J3BFC2</accession>
<dbReference type="Pfam" id="PF00578">
    <property type="entry name" value="AhpC-TSA"/>
    <property type="match status" value="1"/>
</dbReference>
<dbReference type="PROSITE" id="PS51352">
    <property type="entry name" value="THIOREDOXIN_2"/>
    <property type="match status" value="1"/>
</dbReference>
<dbReference type="RefSeq" id="WP_188650537.1">
    <property type="nucleotide sequence ID" value="NZ_BMNR01000002.1"/>
</dbReference>
<dbReference type="PANTHER" id="PTHR43640:SF1">
    <property type="entry name" value="THIOREDOXIN-DEPENDENT PEROXIREDOXIN"/>
    <property type="match status" value="1"/>
</dbReference>
<dbReference type="Proteomes" id="UP000612329">
    <property type="component" value="Unassembled WGS sequence"/>
</dbReference>
<gene>
    <name evidence="2" type="ORF">GCM10007962_09330</name>
</gene>
<dbReference type="GO" id="GO:0016209">
    <property type="term" value="F:antioxidant activity"/>
    <property type="evidence" value="ECO:0007669"/>
    <property type="project" value="InterPro"/>
</dbReference>
<evidence type="ECO:0000313" key="3">
    <source>
        <dbReference type="Proteomes" id="UP000612329"/>
    </source>
</evidence>
<reference evidence="2" key="1">
    <citation type="journal article" date="2014" name="Int. J. Syst. Evol. Microbiol.">
        <title>Complete genome sequence of Corynebacterium casei LMG S-19264T (=DSM 44701T), isolated from a smear-ripened cheese.</title>
        <authorList>
            <consortium name="US DOE Joint Genome Institute (JGI-PGF)"/>
            <person name="Walter F."/>
            <person name="Albersmeier A."/>
            <person name="Kalinowski J."/>
            <person name="Ruckert C."/>
        </authorList>
    </citation>
    <scope>NUCLEOTIDE SEQUENCE</scope>
    <source>
        <strain evidence="2">JCM 12862</strain>
    </source>
</reference>
<dbReference type="InterPro" id="IPR000866">
    <property type="entry name" value="AhpC/TSA"/>
</dbReference>
<sequence>MANTPSNMIPLGSKAPHFSLLDTVSGNTLNLNDIKGKLGTVVMFICNHCPFVIHVNTELVNIAHTYSKQGIGFVAISSNDVANYPQDGPDKMKTHAEKEQYPFPYLYDETQTVAKAYDAACTPDLYVFDSGLKLIYRGQLDDSRPGNGIPVTGHDLRHALDCLIAGKENTSIQKPSIGCNIKWKQ</sequence>
<reference evidence="2" key="2">
    <citation type="submission" date="2020-09" db="EMBL/GenBank/DDBJ databases">
        <authorList>
            <person name="Sun Q."/>
            <person name="Ohkuma M."/>
        </authorList>
    </citation>
    <scope>NUCLEOTIDE SEQUENCE</scope>
    <source>
        <strain evidence="2">JCM 12862</strain>
    </source>
</reference>
<evidence type="ECO:0000313" key="2">
    <source>
        <dbReference type="EMBL" id="GGK17275.1"/>
    </source>
</evidence>
<proteinExistence type="predicted"/>
<comment type="caution">
    <text evidence="2">The sequence shown here is derived from an EMBL/GenBank/DDBJ whole genome shotgun (WGS) entry which is preliminary data.</text>
</comment>
<organism evidence="2 3">
    <name type="scientific">Yeosuana aromativorans</name>
    <dbReference type="NCBI Taxonomy" id="288019"/>
    <lineage>
        <taxon>Bacteria</taxon>
        <taxon>Pseudomonadati</taxon>
        <taxon>Bacteroidota</taxon>
        <taxon>Flavobacteriia</taxon>
        <taxon>Flavobacteriales</taxon>
        <taxon>Flavobacteriaceae</taxon>
        <taxon>Yeosuana</taxon>
    </lineage>
</organism>
<evidence type="ECO:0000259" key="1">
    <source>
        <dbReference type="PROSITE" id="PS51352"/>
    </source>
</evidence>
<dbReference type="AlphaFoldDB" id="A0A8J3BFC2"/>
<feature type="domain" description="Thioredoxin" evidence="1">
    <location>
        <begin position="9"/>
        <end position="165"/>
    </location>
</feature>
<dbReference type="Gene3D" id="3.40.30.10">
    <property type="entry name" value="Glutaredoxin"/>
    <property type="match status" value="1"/>
</dbReference>
<dbReference type="InterPro" id="IPR013766">
    <property type="entry name" value="Thioredoxin_domain"/>
</dbReference>
<protein>
    <submittedName>
        <fullName evidence="2">Thioredoxin family protein</fullName>
    </submittedName>
</protein>
<keyword evidence="3" id="KW-1185">Reference proteome</keyword>
<dbReference type="SUPFAM" id="SSF52833">
    <property type="entry name" value="Thioredoxin-like"/>
    <property type="match status" value="1"/>
</dbReference>
<dbReference type="GO" id="GO:0016491">
    <property type="term" value="F:oxidoreductase activity"/>
    <property type="evidence" value="ECO:0007669"/>
    <property type="project" value="InterPro"/>
</dbReference>
<dbReference type="InterPro" id="IPR036249">
    <property type="entry name" value="Thioredoxin-like_sf"/>
</dbReference>
<dbReference type="PANTHER" id="PTHR43640">
    <property type="entry name" value="OS07G0260300 PROTEIN"/>
    <property type="match status" value="1"/>
</dbReference>
<dbReference type="EMBL" id="BMNR01000002">
    <property type="protein sequence ID" value="GGK17275.1"/>
    <property type="molecule type" value="Genomic_DNA"/>
</dbReference>
<name>A0A8J3BFC2_9FLAO</name>